<dbReference type="InterPro" id="IPR019495">
    <property type="entry name" value="EXOSC1_C"/>
</dbReference>
<dbReference type="Pfam" id="PF14382">
    <property type="entry name" value="ECR1_N"/>
    <property type="match status" value="1"/>
</dbReference>
<dbReference type="GO" id="GO:0000176">
    <property type="term" value="C:nuclear exosome (RNase complex)"/>
    <property type="evidence" value="ECO:0007669"/>
    <property type="project" value="TreeGrafter"/>
</dbReference>
<dbReference type="OrthoDB" id="440760at2759"/>
<dbReference type="GO" id="GO:0006396">
    <property type="term" value="P:RNA processing"/>
    <property type="evidence" value="ECO:0007669"/>
    <property type="project" value="InterPro"/>
</dbReference>
<protein>
    <submittedName>
        <fullName evidence="7">Exosome component 1</fullName>
    </submittedName>
</protein>
<dbReference type="STRING" id="183478.A0A364MYD6"/>
<accession>A0A364MYD6</accession>
<evidence type="ECO:0000313" key="8">
    <source>
        <dbReference type="Proteomes" id="UP000249619"/>
    </source>
</evidence>
<evidence type="ECO:0000256" key="1">
    <source>
        <dbReference type="ARBA" id="ARBA00004604"/>
    </source>
</evidence>
<dbReference type="Proteomes" id="UP000249619">
    <property type="component" value="Unassembled WGS sequence"/>
</dbReference>
<dbReference type="Gene3D" id="2.40.50.100">
    <property type="match status" value="1"/>
</dbReference>
<dbReference type="PANTHER" id="PTHR12686:SF8">
    <property type="entry name" value="EXOSOME COMPLEX COMPONENT CSL4"/>
    <property type="match status" value="1"/>
</dbReference>
<dbReference type="GO" id="GO:0003723">
    <property type="term" value="F:RNA binding"/>
    <property type="evidence" value="ECO:0007669"/>
    <property type="project" value="InterPro"/>
</dbReference>
<feature type="domain" description="Exosome complex component CSL4 C-terminal" evidence="5">
    <location>
        <begin position="114"/>
        <end position="152"/>
    </location>
</feature>
<name>A0A364MYD6_STELY</name>
<evidence type="ECO:0000256" key="4">
    <source>
        <dbReference type="SAM" id="MobiDB-lite"/>
    </source>
</evidence>
<dbReference type="AlphaFoldDB" id="A0A364MYD6"/>
<evidence type="ECO:0000259" key="6">
    <source>
        <dbReference type="Pfam" id="PF14382"/>
    </source>
</evidence>
<dbReference type="InterPro" id="IPR039771">
    <property type="entry name" value="Csl4"/>
</dbReference>
<evidence type="ECO:0000259" key="5">
    <source>
        <dbReference type="Pfam" id="PF10447"/>
    </source>
</evidence>
<dbReference type="CDD" id="cd05791">
    <property type="entry name" value="S1_CSL4"/>
    <property type="match status" value="1"/>
</dbReference>
<dbReference type="InterPro" id="IPR012340">
    <property type="entry name" value="NA-bd_OB-fold"/>
</dbReference>
<evidence type="ECO:0000313" key="7">
    <source>
        <dbReference type="EMBL" id="RAR07193.1"/>
    </source>
</evidence>
<keyword evidence="3" id="KW-0271">Exosome</keyword>
<dbReference type="PANTHER" id="PTHR12686">
    <property type="entry name" value="3'-5' EXORIBONUCLEASE CSL4-RELATED"/>
    <property type="match status" value="1"/>
</dbReference>
<proteinExistence type="predicted"/>
<feature type="region of interest" description="Disordered" evidence="4">
    <location>
        <begin position="235"/>
        <end position="266"/>
    </location>
</feature>
<gene>
    <name evidence="7" type="ORF">DDE83_006566</name>
</gene>
<feature type="domain" description="Exosome complex component N-terminal" evidence="6">
    <location>
        <begin position="6"/>
        <end position="41"/>
    </location>
</feature>
<dbReference type="SUPFAM" id="SSF110324">
    <property type="entry name" value="Ribosomal L27 protein-like"/>
    <property type="match status" value="1"/>
</dbReference>
<organism evidence="7 8">
    <name type="scientific">Stemphylium lycopersici</name>
    <name type="common">Tomato gray leaf spot disease fungus</name>
    <name type="synonym">Thyrospora lycopersici</name>
    <dbReference type="NCBI Taxonomy" id="183478"/>
    <lineage>
        <taxon>Eukaryota</taxon>
        <taxon>Fungi</taxon>
        <taxon>Dikarya</taxon>
        <taxon>Ascomycota</taxon>
        <taxon>Pezizomycotina</taxon>
        <taxon>Dothideomycetes</taxon>
        <taxon>Pleosporomycetidae</taxon>
        <taxon>Pleosporales</taxon>
        <taxon>Pleosporineae</taxon>
        <taxon>Pleosporaceae</taxon>
        <taxon>Stemphylium</taxon>
    </lineage>
</organism>
<dbReference type="GO" id="GO:0005730">
    <property type="term" value="C:nucleolus"/>
    <property type="evidence" value="ECO:0007669"/>
    <property type="project" value="UniProtKB-SubCell"/>
</dbReference>
<dbReference type="GO" id="GO:0005737">
    <property type="term" value="C:cytoplasm"/>
    <property type="evidence" value="ECO:0007669"/>
    <property type="project" value="TreeGrafter"/>
</dbReference>
<keyword evidence="8" id="KW-1185">Reference proteome</keyword>
<evidence type="ECO:0000256" key="2">
    <source>
        <dbReference type="ARBA" id="ARBA00022490"/>
    </source>
</evidence>
<dbReference type="Pfam" id="PF10447">
    <property type="entry name" value="EXOSC1"/>
    <property type="match status" value="1"/>
</dbReference>
<sequence length="330" mass="35526">MALPSIALPGQLLGSIEKYSPGPGTHIHESQIYASIAGPVISSPSSSKSTKLPALVSITRPPTSTDPGILGPNSGGGVPLLPTVSSTVLVRITRLGPRFASCEILVVDDAVCREAFLAQIRREDIRATEKDKIKIEESFRVGDLVRGTVISLGDSGNYYVATDRNELGVVLARSEEGRVMHPVSWKEFRDPTNNAAQNQEPSIMQSAPILLKCMYIYIAPRISYPILGPSSLHLKPPTHAHDHEPISSNGDNANTPSPPHPTTPRHHVLSRLVSPRLVTPRAKKSNTDATPAFHLSSLHHTRASAKHTQAFPARPATGRAALTLSLIHSR</sequence>
<comment type="caution">
    <text evidence="7">The sequence shown here is derived from an EMBL/GenBank/DDBJ whole genome shotgun (WGS) entry which is preliminary data.</text>
</comment>
<evidence type="ECO:0000256" key="3">
    <source>
        <dbReference type="ARBA" id="ARBA00022835"/>
    </source>
</evidence>
<dbReference type="SUPFAM" id="SSF50249">
    <property type="entry name" value="Nucleic acid-binding proteins"/>
    <property type="match status" value="1"/>
</dbReference>
<dbReference type="EMBL" id="QGDH01000103">
    <property type="protein sequence ID" value="RAR07193.1"/>
    <property type="molecule type" value="Genomic_DNA"/>
</dbReference>
<dbReference type="Gene3D" id="2.40.50.140">
    <property type="entry name" value="Nucleic acid-binding proteins"/>
    <property type="match status" value="1"/>
</dbReference>
<reference evidence="8" key="1">
    <citation type="submission" date="2018-05" db="EMBL/GenBank/DDBJ databases">
        <title>Draft genome sequence of Stemphylium lycopersici strain CIDEFI 213.</title>
        <authorList>
            <person name="Medina R."/>
            <person name="Franco M.E.E."/>
            <person name="Lucentini C.G."/>
            <person name="Saparrat M.C.N."/>
            <person name="Balatti P.A."/>
        </authorList>
    </citation>
    <scope>NUCLEOTIDE SEQUENCE [LARGE SCALE GENOMIC DNA]</scope>
    <source>
        <strain evidence="8">CIDEFI 213</strain>
    </source>
</reference>
<keyword evidence="2" id="KW-0963">Cytoplasm</keyword>
<dbReference type="InterPro" id="IPR025721">
    <property type="entry name" value="Exosome_cplx_N_dom"/>
</dbReference>
<comment type="subcellular location">
    <subcellularLocation>
        <location evidence="1">Nucleus</location>
        <location evidence="1">Nucleolus</location>
    </subcellularLocation>
</comment>